<dbReference type="Gene3D" id="3.40.960.10">
    <property type="entry name" value="VSR Endonuclease"/>
    <property type="match status" value="1"/>
</dbReference>
<evidence type="ECO:0000259" key="1">
    <source>
        <dbReference type="Pfam" id="PF04480"/>
    </source>
</evidence>
<protein>
    <recommendedName>
        <fullName evidence="1">DUF559 domain-containing protein</fullName>
    </recommendedName>
</protein>
<dbReference type="AlphaFoldDB" id="A0A837DDG7"/>
<proteinExistence type="predicted"/>
<reference evidence="2 3" key="1">
    <citation type="submission" date="2014-10" db="EMBL/GenBank/DDBJ databases">
        <title>Genome sequence of Micropolyspora internatus JCM3315.</title>
        <authorList>
            <person name="Shin S.-K."/>
            <person name="Yi H."/>
        </authorList>
    </citation>
    <scope>NUCLEOTIDE SEQUENCE [LARGE SCALE GENOMIC DNA]</scope>
    <source>
        <strain evidence="2 3">JCM 3315</strain>
    </source>
</reference>
<comment type="caution">
    <text evidence="2">The sequence shown here is derived from an EMBL/GenBank/DDBJ whole genome shotgun (WGS) entry which is preliminary data.</text>
</comment>
<gene>
    <name evidence="2" type="ORF">MINT15_21610</name>
</gene>
<dbReference type="OrthoDB" id="3173471at2"/>
<dbReference type="Pfam" id="PF04480">
    <property type="entry name" value="DUF559"/>
    <property type="match status" value="1"/>
</dbReference>
<dbReference type="InterPro" id="IPR011335">
    <property type="entry name" value="Restrct_endonuc-II-like"/>
</dbReference>
<dbReference type="RefSeq" id="WP_037310717.1">
    <property type="nucleotide sequence ID" value="NZ_CALJZO010000085.1"/>
</dbReference>
<dbReference type="EMBL" id="JRZE01000004">
    <property type="protein sequence ID" value="KHF43856.1"/>
    <property type="molecule type" value="Genomic_DNA"/>
</dbReference>
<feature type="domain" description="DUF559" evidence="1">
    <location>
        <begin position="228"/>
        <end position="290"/>
    </location>
</feature>
<evidence type="ECO:0000313" key="2">
    <source>
        <dbReference type="EMBL" id="KHF43856.1"/>
    </source>
</evidence>
<organism evidence="2 3">
    <name type="scientific">Saccharomonospora viridis</name>
    <dbReference type="NCBI Taxonomy" id="1852"/>
    <lineage>
        <taxon>Bacteria</taxon>
        <taxon>Bacillati</taxon>
        <taxon>Actinomycetota</taxon>
        <taxon>Actinomycetes</taxon>
        <taxon>Pseudonocardiales</taxon>
        <taxon>Pseudonocardiaceae</taxon>
        <taxon>Saccharomonospora</taxon>
    </lineage>
</organism>
<name>A0A837DDG7_9PSEU</name>
<dbReference type="InterPro" id="IPR007569">
    <property type="entry name" value="DUF559"/>
</dbReference>
<dbReference type="SUPFAM" id="SSF52980">
    <property type="entry name" value="Restriction endonuclease-like"/>
    <property type="match status" value="1"/>
</dbReference>
<accession>A0A837DDG7</accession>
<evidence type="ECO:0000313" key="3">
    <source>
        <dbReference type="Proteomes" id="UP000030848"/>
    </source>
</evidence>
<dbReference type="Proteomes" id="UP000030848">
    <property type="component" value="Unassembled WGS sequence"/>
</dbReference>
<sequence length="297" mass="33027">MWHDRGMRGPVTRRDAAAALGEHALRTALRHGVLTQPWRGVVMHTADLRDLRARAAAAVLFVGEPVVLSGPTALRLHGCDAVPETGPIHVTVPYSRSARSRPGLAMHQSRFNSADVIELDGLPVFPLELAIADQLCGRDARRAFAALDQALRMRPGEEGESFRSAVRARLTSRADRRGVPRALMLTELATGRADSPPESSLLLTVVEAGFPVPEPQHPIHTIDGRLLYVLDLAWEQWRIAVEYDGYEAHEDRAAHDAERDRRLAGRGWLVIRARAEDLRDPSRVLRELREAFAQRSR</sequence>